<dbReference type="PaxDb" id="283166-BH00320"/>
<keyword evidence="2" id="KW-0830">Ubiquinone</keyword>
<dbReference type="CDD" id="cd05271">
    <property type="entry name" value="NDUFA9_like_SDR_a"/>
    <property type="match status" value="1"/>
</dbReference>
<dbReference type="eggNOG" id="COG0702">
    <property type="taxonomic scope" value="Bacteria"/>
</dbReference>
<evidence type="ECO:0000313" key="3">
    <source>
        <dbReference type="Proteomes" id="UP000000421"/>
    </source>
</evidence>
<gene>
    <name evidence="2" type="ordered locus">BH00320</name>
</gene>
<evidence type="ECO:0000313" key="2">
    <source>
        <dbReference type="EMBL" id="CAF26848.1"/>
    </source>
</evidence>
<dbReference type="GO" id="GO:0044877">
    <property type="term" value="F:protein-containing complex binding"/>
    <property type="evidence" value="ECO:0007669"/>
    <property type="project" value="TreeGrafter"/>
</dbReference>
<name>A0A0H3M1U1_BARHE</name>
<dbReference type="PANTHER" id="PTHR12126">
    <property type="entry name" value="NADH-UBIQUINONE OXIDOREDUCTASE 39 KDA SUBUNIT-RELATED"/>
    <property type="match status" value="1"/>
</dbReference>
<dbReference type="InterPro" id="IPR051207">
    <property type="entry name" value="ComplexI_NDUFA9_subunit"/>
</dbReference>
<feature type="domain" description="NAD-dependent epimerase/dehydratase" evidence="1">
    <location>
        <begin position="16"/>
        <end position="224"/>
    </location>
</feature>
<dbReference type="Gene3D" id="3.40.50.720">
    <property type="entry name" value="NAD(P)-binding Rossmann-like Domain"/>
    <property type="match status" value="1"/>
</dbReference>
<dbReference type="KEGG" id="bhe:BH00320"/>
<dbReference type="EnsemblBacteria" id="CAF26848">
    <property type="protein sequence ID" value="CAF26848"/>
    <property type="gene ID" value="BH00320"/>
</dbReference>
<reference evidence="2 3" key="1">
    <citation type="journal article" date="2004" name="Proc. Natl. Acad. Sci. U.S.A.">
        <title>The louse-borne human pathogen Bartonella quintana is a genomic derivative of the zoonotic agent Bartonella henselae.</title>
        <authorList>
            <person name="Alsmark U.C.M."/>
            <person name="Frank A.C."/>
            <person name="Karlberg E.O."/>
            <person name="Legault B.-A."/>
            <person name="Ardell D.H."/>
            <person name="Canbaeck B."/>
            <person name="Eriksson A.-S."/>
            <person name="Naeslund A.K."/>
            <person name="Handley S.A."/>
            <person name="Huvet M."/>
            <person name="La Scola B."/>
            <person name="Holmberg M."/>
            <person name="Andersson S.G.E."/>
        </authorList>
    </citation>
    <scope>NUCLEOTIDE SEQUENCE [LARGE SCALE GENOMIC DNA]</scope>
    <source>
        <strain evidence="3">ATCC 49882 / DSM 28221 / CCUG 30454 / Houston 1</strain>
    </source>
</reference>
<sequence>MIMQLDCALYQHPKLITVFGGSGFVGRHVVEALTKRGYRVRIAVRSPQKAYYMLQIGEVGQTQMLRTDIKCRASVARALLGSDGAVFLPGSLAQANQPNFQKTQIEGAQNVSELTAEAGIPLIYMSALVANKNASFLYARVKSMSEEIIHNEHPQAIIMRPSIIFGPEDCFFNNLANLSCFLPIIPLFGGGQSKLQPVYVGDVAEFIVRALEGQVISGKSYDLGGPQIITFQNVLEYILKIIHRKKTILSMPLSAGLFIGGLLGTIGKLPLAPTLVTASQIRFLQIDNIVSQEAIENGYTLEGVGITPKAMAALLPSYLWRFRPHGQFSRNLPA</sequence>
<dbReference type="PANTHER" id="PTHR12126:SF11">
    <property type="entry name" value="NADH DEHYDROGENASE [UBIQUINONE] 1 ALPHA SUBCOMPLEX SUBUNIT 9, MITOCHONDRIAL"/>
    <property type="match status" value="1"/>
</dbReference>
<dbReference type="AlphaFoldDB" id="A0A0H3M1U1"/>
<protein>
    <submittedName>
        <fullName evidence="2">NADH-ubiquinone oxidoreductase</fullName>
    </submittedName>
</protein>
<accession>A0A0H3M1U1</accession>
<dbReference type="InterPro" id="IPR036291">
    <property type="entry name" value="NAD(P)-bd_dom_sf"/>
</dbReference>
<dbReference type="Pfam" id="PF01370">
    <property type="entry name" value="Epimerase"/>
    <property type="match status" value="1"/>
</dbReference>
<dbReference type="Proteomes" id="UP000000421">
    <property type="component" value="Chromosome"/>
</dbReference>
<keyword evidence="3" id="KW-1185">Reference proteome</keyword>
<organism evidence="2 3">
    <name type="scientific">Bartonella henselae (strain ATCC 49882 / DSM 28221 / CCUG 30454 / Houston 1)</name>
    <name type="common">Rochalimaea henselae</name>
    <dbReference type="NCBI Taxonomy" id="283166"/>
    <lineage>
        <taxon>Bacteria</taxon>
        <taxon>Pseudomonadati</taxon>
        <taxon>Pseudomonadota</taxon>
        <taxon>Alphaproteobacteria</taxon>
        <taxon>Hyphomicrobiales</taxon>
        <taxon>Bartonellaceae</taxon>
        <taxon>Bartonella</taxon>
    </lineage>
</organism>
<dbReference type="EMBL" id="BX897699">
    <property type="protein sequence ID" value="CAF26848.1"/>
    <property type="molecule type" value="Genomic_DNA"/>
</dbReference>
<proteinExistence type="predicted"/>
<dbReference type="InterPro" id="IPR001509">
    <property type="entry name" value="Epimerase_deHydtase"/>
</dbReference>
<dbReference type="SUPFAM" id="SSF51735">
    <property type="entry name" value="NAD(P)-binding Rossmann-fold domains"/>
    <property type="match status" value="1"/>
</dbReference>
<evidence type="ECO:0000259" key="1">
    <source>
        <dbReference type="Pfam" id="PF01370"/>
    </source>
</evidence>